<evidence type="ECO:0000313" key="7">
    <source>
        <dbReference type="EMBL" id="KAA1419784.1"/>
    </source>
</evidence>
<feature type="domain" description="Peptidase M20 dimerisation" evidence="6">
    <location>
        <begin position="190"/>
        <end position="333"/>
    </location>
</feature>
<protein>
    <submittedName>
        <fullName evidence="7">M20/M25/M40 family metallo-hydrolase</fullName>
    </submittedName>
</protein>
<dbReference type="InterPro" id="IPR011650">
    <property type="entry name" value="Peptidase_M20_dimer"/>
</dbReference>
<dbReference type="OrthoDB" id="3665926at2"/>
<evidence type="ECO:0000259" key="6">
    <source>
        <dbReference type="Pfam" id="PF07687"/>
    </source>
</evidence>
<gene>
    <name evidence="7" type="ORF">FE697_017910</name>
</gene>
<dbReference type="Proteomes" id="UP000307768">
    <property type="component" value="Unassembled WGS sequence"/>
</dbReference>
<keyword evidence="3" id="KW-0479">Metal-binding</keyword>
<organism evidence="7 8">
    <name type="scientific">Mumia zhuanghuii</name>
    <dbReference type="NCBI Taxonomy" id="2585211"/>
    <lineage>
        <taxon>Bacteria</taxon>
        <taxon>Bacillati</taxon>
        <taxon>Actinomycetota</taxon>
        <taxon>Actinomycetes</taxon>
        <taxon>Propionibacteriales</taxon>
        <taxon>Nocardioidaceae</taxon>
        <taxon>Mumia</taxon>
    </lineage>
</organism>
<proteinExistence type="inferred from homology"/>
<evidence type="ECO:0000256" key="3">
    <source>
        <dbReference type="ARBA" id="ARBA00022723"/>
    </source>
</evidence>
<dbReference type="Gene3D" id="3.30.70.360">
    <property type="match status" value="1"/>
</dbReference>
<dbReference type="PANTHER" id="PTHR45962:SF1">
    <property type="entry name" value="N-FATTY-ACYL-AMINO ACID SYNTHASE_HYDROLASE PM20D1"/>
    <property type="match status" value="1"/>
</dbReference>
<dbReference type="GO" id="GO:0006508">
    <property type="term" value="P:proteolysis"/>
    <property type="evidence" value="ECO:0007669"/>
    <property type="project" value="UniProtKB-KW"/>
</dbReference>
<comment type="caution">
    <text evidence="7">The sequence shown here is derived from an EMBL/GenBank/DDBJ whole genome shotgun (WGS) entry which is preliminary data.</text>
</comment>
<evidence type="ECO:0000313" key="8">
    <source>
        <dbReference type="Proteomes" id="UP000307768"/>
    </source>
</evidence>
<dbReference type="Gene3D" id="3.40.630.10">
    <property type="entry name" value="Zn peptidases"/>
    <property type="match status" value="1"/>
</dbReference>
<evidence type="ECO:0000256" key="2">
    <source>
        <dbReference type="ARBA" id="ARBA00022670"/>
    </source>
</evidence>
<evidence type="ECO:0000256" key="5">
    <source>
        <dbReference type="ARBA" id="ARBA00022833"/>
    </source>
</evidence>
<dbReference type="InterPro" id="IPR036264">
    <property type="entry name" value="Bact_exopeptidase_dim_dom"/>
</dbReference>
<evidence type="ECO:0000256" key="4">
    <source>
        <dbReference type="ARBA" id="ARBA00022801"/>
    </source>
</evidence>
<keyword evidence="5" id="KW-0862">Zinc</keyword>
<keyword evidence="4 7" id="KW-0378">Hydrolase</keyword>
<reference evidence="7 8" key="1">
    <citation type="submission" date="2019-09" db="EMBL/GenBank/DDBJ databases">
        <title>Mumia zhuanghuii sp. nov. isolated from the intestinal contents of plateau pika (Ochotona curzoniae) in the Qinghai-Tibet plateau of China.</title>
        <authorList>
            <person name="Tian Z."/>
        </authorList>
    </citation>
    <scope>NUCLEOTIDE SEQUENCE [LARGE SCALE GENOMIC DNA]</scope>
    <source>
        <strain evidence="8">350</strain>
    </source>
</reference>
<dbReference type="GO" id="GO:0046872">
    <property type="term" value="F:metal ion binding"/>
    <property type="evidence" value="ECO:0007669"/>
    <property type="project" value="UniProtKB-KW"/>
</dbReference>
<dbReference type="Gene3D" id="1.10.150.900">
    <property type="match status" value="1"/>
</dbReference>
<keyword evidence="2" id="KW-0645">Protease</keyword>
<dbReference type="Pfam" id="PF01546">
    <property type="entry name" value="Peptidase_M20"/>
    <property type="match status" value="1"/>
</dbReference>
<dbReference type="Pfam" id="PF07687">
    <property type="entry name" value="M20_dimer"/>
    <property type="match status" value="1"/>
</dbReference>
<dbReference type="PANTHER" id="PTHR45962">
    <property type="entry name" value="N-FATTY-ACYL-AMINO ACID SYNTHASE/HYDROLASE PM20D1"/>
    <property type="match status" value="1"/>
</dbReference>
<sequence>MSTAAENLSALIGCRTVSSRDADGSDPAEFERFRTTFAGLYPRLHADLELTRFGGGLLFCWRGASSERPVVLMAHYDVVPVVPEDWDRDPFSGEIADGAVHGRGALDDKGHLVAVAEAVESLLADGFTPAHDVYLCFGDTEEISGETAEDIANHLAAQGVRPWLVNDEGGAVVQGAFPGVKVPTAMVGVSEKGIVDVVLETTAPGGHASTPARNGATARLARAIVRIDDHPFPARLSAPVVQMLEAIAPHTPPPLRQLLANADRFNRPVAQILAKVGVETAAVVRTTTTTTQLSGSPGANVIASRAWANVNIRIAVGETVASVVERIRSVVADGSVSISVREGMDPSPVSRTDNDACALLSDTITATYPDAAVVPYVQNGATDSRHFAVHTDAVYRFSPFMMSREQRDSIHTANEYLRIEDLERGVAFFRTLLRNHA</sequence>
<dbReference type="InterPro" id="IPR047177">
    <property type="entry name" value="Pept_M20A"/>
</dbReference>
<dbReference type="SUPFAM" id="SSF55031">
    <property type="entry name" value="Bacterial exopeptidase dimerisation domain"/>
    <property type="match status" value="1"/>
</dbReference>
<dbReference type="EMBL" id="VDFQ02000006">
    <property type="protein sequence ID" value="KAA1419784.1"/>
    <property type="molecule type" value="Genomic_DNA"/>
</dbReference>
<dbReference type="AlphaFoldDB" id="A0A5Q6RP33"/>
<accession>A0A5Q6RP33</accession>
<evidence type="ECO:0000256" key="1">
    <source>
        <dbReference type="ARBA" id="ARBA00006247"/>
    </source>
</evidence>
<dbReference type="InterPro" id="IPR002933">
    <property type="entry name" value="Peptidase_M20"/>
</dbReference>
<dbReference type="SUPFAM" id="SSF53187">
    <property type="entry name" value="Zn-dependent exopeptidases"/>
    <property type="match status" value="1"/>
</dbReference>
<dbReference type="RefSeq" id="WP_149771007.1">
    <property type="nucleotide sequence ID" value="NZ_VDFQ02000006.1"/>
</dbReference>
<dbReference type="GO" id="GO:0008233">
    <property type="term" value="F:peptidase activity"/>
    <property type="evidence" value="ECO:0007669"/>
    <property type="project" value="UniProtKB-KW"/>
</dbReference>
<comment type="similarity">
    <text evidence="1">Belongs to the peptidase M20A family.</text>
</comment>
<name>A0A5Q6RP33_9ACTN</name>